<evidence type="ECO:0000313" key="23">
    <source>
        <dbReference type="Proteomes" id="UP000007110"/>
    </source>
</evidence>
<keyword evidence="9" id="KW-0540">Nuclease</keyword>
<evidence type="ECO:0000256" key="16">
    <source>
        <dbReference type="ARBA" id="ARBA00023242"/>
    </source>
</evidence>
<dbReference type="InParanoid" id="A0A7M7G117"/>
<dbReference type="Gene3D" id="1.10.720.30">
    <property type="entry name" value="SAP domain"/>
    <property type="match status" value="1"/>
</dbReference>
<feature type="region of interest" description="Disordered" evidence="19">
    <location>
        <begin position="30"/>
        <end position="156"/>
    </location>
</feature>
<evidence type="ECO:0000313" key="22">
    <source>
        <dbReference type="EnsemblMetazoa" id="XP_001187567"/>
    </source>
</evidence>
<dbReference type="FunFam" id="3.30.420.10:FF:000034">
    <property type="entry name" value="3'-5' exoribonuclease 1"/>
    <property type="match status" value="1"/>
</dbReference>
<dbReference type="OrthoDB" id="448399at2759"/>
<dbReference type="GO" id="GO:0005730">
    <property type="term" value="C:nucleolus"/>
    <property type="evidence" value="ECO:0000318"/>
    <property type="project" value="GO_Central"/>
</dbReference>
<dbReference type="FunCoup" id="A0A7M7G117">
    <property type="interactions" value="1329"/>
</dbReference>
<organism evidence="22 23">
    <name type="scientific">Strongylocentrotus purpuratus</name>
    <name type="common">Purple sea urchin</name>
    <dbReference type="NCBI Taxonomy" id="7668"/>
    <lineage>
        <taxon>Eukaryota</taxon>
        <taxon>Metazoa</taxon>
        <taxon>Echinodermata</taxon>
        <taxon>Eleutherozoa</taxon>
        <taxon>Echinozoa</taxon>
        <taxon>Echinoidea</taxon>
        <taxon>Euechinoidea</taxon>
        <taxon>Echinacea</taxon>
        <taxon>Camarodonta</taxon>
        <taxon>Echinidea</taxon>
        <taxon>Strongylocentrotidae</taxon>
        <taxon>Strongylocentrotus</taxon>
    </lineage>
</organism>
<evidence type="ECO:0000256" key="20">
    <source>
        <dbReference type="SAM" id="Phobius"/>
    </source>
</evidence>
<keyword evidence="8" id="KW-0597">Phosphoprotein</keyword>
<evidence type="ECO:0000256" key="19">
    <source>
        <dbReference type="SAM" id="MobiDB-lite"/>
    </source>
</evidence>
<dbReference type="Pfam" id="PF00929">
    <property type="entry name" value="RNase_T"/>
    <property type="match status" value="1"/>
</dbReference>
<dbReference type="InterPro" id="IPR051274">
    <property type="entry name" value="3-5_Exoribonuclease"/>
</dbReference>
<feature type="domain" description="Exonuclease" evidence="21">
    <location>
        <begin position="225"/>
        <end position="409"/>
    </location>
</feature>
<comment type="cofactor">
    <cofactor evidence="2">
        <name>Mg(2+)</name>
        <dbReference type="ChEBI" id="CHEBI:18420"/>
    </cofactor>
</comment>
<dbReference type="EnsemblMetazoa" id="XM_001187567">
    <property type="protein sequence ID" value="XP_001187567"/>
    <property type="gene ID" value="LOC754917"/>
</dbReference>
<protein>
    <recommendedName>
        <fullName evidence="17">3'-5' exoribonuclease 1</fullName>
        <ecNumber evidence="5">3.1.13.1</ecNumber>
    </recommendedName>
    <alternativeName>
        <fullName evidence="18">Histone mRNA 3'-exonuclease 1</fullName>
    </alternativeName>
</protein>
<dbReference type="PANTHER" id="PTHR23044">
    <property type="entry name" value="3'-5' EXONUCLEASE ERI1-RELATED"/>
    <property type="match status" value="1"/>
</dbReference>
<evidence type="ECO:0000256" key="15">
    <source>
        <dbReference type="ARBA" id="ARBA00023158"/>
    </source>
</evidence>
<evidence type="ECO:0000256" key="14">
    <source>
        <dbReference type="ARBA" id="ARBA00022884"/>
    </source>
</evidence>
<evidence type="ECO:0000256" key="5">
    <source>
        <dbReference type="ARBA" id="ARBA00012163"/>
    </source>
</evidence>
<evidence type="ECO:0000256" key="13">
    <source>
        <dbReference type="ARBA" id="ARBA00022842"/>
    </source>
</evidence>
<evidence type="ECO:0000256" key="1">
    <source>
        <dbReference type="ARBA" id="ARBA00001849"/>
    </source>
</evidence>
<keyword evidence="12" id="KW-0269">Exonuclease</keyword>
<keyword evidence="6" id="KW-0963">Cytoplasm</keyword>
<feature type="compositionally biased region" description="Basic residues" evidence="19">
    <location>
        <begin position="44"/>
        <end position="55"/>
    </location>
</feature>
<dbReference type="OMA" id="CTCEADL"/>
<evidence type="ECO:0000256" key="18">
    <source>
        <dbReference type="ARBA" id="ARBA00080754"/>
    </source>
</evidence>
<evidence type="ECO:0000256" key="12">
    <source>
        <dbReference type="ARBA" id="ARBA00022839"/>
    </source>
</evidence>
<dbReference type="SMART" id="SM00479">
    <property type="entry name" value="EXOIII"/>
    <property type="match status" value="1"/>
</dbReference>
<dbReference type="GO" id="GO:0008859">
    <property type="term" value="F:exoribonuclease II activity"/>
    <property type="evidence" value="ECO:0007669"/>
    <property type="project" value="UniProtKB-EC"/>
</dbReference>
<keyword evidence="7" id="KW-0698">rRNA processing</keyword>
<comment type="catalytic activity">
    <reaction evidence="1">
        <text>Exonucleolytic cleavage in the 3'- to 5'-direction to yield nucleoside 5'-phosphates.</text>
        <dbReference type="EC" id="3.1.13.1"/>
    </reaction>
</comment>
<dbReference type="GO" id="GO:0003723">
    <property type="term" value="F:RNA binding"/>
    <property type="evidence" value="ECO:0007669"/>
    <property type="project" value="UniProtKB-KW"/>
</dbReference>
<dbReference type="RefSeq" id="XP_001187567.2">
    <property type="nucleotide sequence ID" value="XM_001187567.4"/>
</dbReference>
<evidence type="ECO:0000256" key="9">
    <source>
        <dbReference type="ARBA" id="ARBA00022722"/>
    </source>
</evidence>
<dbReference type="PANTHER" id="PTHR23044:SF61">
    <property type="entry name" value="3'-5' EXORIBONUCLEASE 1-RELATED"/>
    <property type="match status" value="1"/>
</dbReference>
<dbReference type="InterPro" id="IPR036397">
    <property type="entry name" value="RNaseH_sf"/>
</dbReference>
<keyword evidence="20" id="KW-0812">Transmembrane</keyword>
<dbReference type="AlphaFoldDB" id="A0A7M7G117"/>
<evidence type="ECO:0000256" key="3">
    <source>
        <dbReference type="ARBA" id="ARBA00004496"/>
    </source>
</evidence>
<name>A0A7M7G117_STRPU</name>
<dbReference type="Gene3D" id="3.30.420.10">
    <property type="entry name" value="Ribonuclease H-like superfamily/Ribonuclease H"/>
    <property type="match status" value="1"/>
</dbReference>
<dbReference type="GO" id="GO:0000175">
    <property type="term" value="F:3'-5'-RNA exonuclease activity"/>
    <property type="evidence" value="ECO:0000318"/>
    <property type="project" value="GO_Central"/>
</dbReference>
<dbReference type="EC" id="3.1.13.1" evidence="5"/>
<dbReference type="InterPro" id="IPR036361">
    <property type="entry name" value="SAP_dom_sf"/>
</dbReference>
<evidence type="ECO:0000259" key="21">
    <source>
        <dbReference type="SMART" id="SM00479"/>
    </source>
</evidence>
<dbReference type="CDD" id="cd06133">
    <property type="entry name" value="ERI-1_3'hExo_like"/>
    <property type="match status" value="1"/>
</dbReference>
<dbReference type="GO" id="GO:0005737">
    <property type="term" value="C:cytoplasm"/>
    <property type="evidence" value="ECO:0000318"/>
    <property type="project" value="GO_Central"/>
</dbReference>
<keyword evidence="11" id="KW-0378">Hydrolase</keyword>
<keyword evidence="15" id="KW-0943">RNA-mediated gene silencing</keyword>
<feature type="transmembrane region" description="Helical" evidence="20">
    <location>
        <begin position="6"/>
        <end position="24"/>
    </location>
</feature>
<keyword evidence="10" id="KW-0479">Metal-binding</keyword>
<reference evidence="23" key="1">
    <citation type="submission" date="2015-02" db="EMBL/GenBank/DDBJ databases">
        <title>Genome sequencing for Strongylocentrotus purpuratus.</title>
        <authorList>
            <person name="Murali S."/>
            <person name="Liu Y."/>
            <person name="Vee V."/>
            <person name="English A."/>
            <person name="Wang M."/>
            <person name="Skinner E."/>
            <person name="Han Y."/>
            <person name="Muzny D.M."/>
            <person name="Worley K.C."/>
            <person name="Gibbs R.A."/>
        </authorList>
    </citation>
    <scope>NUCLEOTIDE SEQUENCE</scope>
</reference>
<evidence type="ECO:0000256" key="4">
    <source>
        <dbReference type="ARBA" id="ARBA00004604"/>
    </source>
</evidence>
<evidence type="ECO:0000256" key="6">
    <source>
        <dbReference type="ARBA" id="ARBA00022490"/>
    </source>
</evidence>
<sequence>MLNLEYVLILGSVVIISCFMWLSFAMNSSPTIPEPHPADNGRSPSRRNRRSRKVKQTLPDSNSSAPQQRQSASVRHRRSRLVDDDDTVDMHVDDGPLLPEENMDIDDVQCSGNQNAKSQNQKEKRESKRRKENNLEPALVANLKKQASSPSRSKDFSHPIYKEMSLRNGSVNRMSKIELQNTLQDLGLNRLGSADVLKRRLKDHYSKESLKMAGLSSDVPVQFDYLCVIDVEATCQEINPVDYIHEIIEFPIVLLNTKTLQIEDTFDAFCKPVINPQLSKFCSQLTNISQKMVDKADEFPTVLEKAERWMRQKGLGSKHSFAIATDCSLDMDLYLKLQCLVSEISYPQYAKEWVNISKVFANLYKTKRLPLRAMLDSTGLAFIGQPHRGIDDARNIARVALQLIEDGAEMKYNERLTPT</sequence>
<feature type="compositionally biased region" description="Polar residues" evidence="19">
    <location>
        <begin position="58"/>
        <end position="73"/>
    </location>
</feature>
<evidence type="ECO:0000256" key="10">
    <source>
        <dbReference type="ARBA" id="ARBA00022723"/>
    </source>
</evidence>
<evidence type="ECO:0000256" key="8">
    <source>
        <dbReference type="ARBA" id="ARBA00022553"/>
    </source>
</evidence>
<reference evidence="22" key="2">
    <citation type="submission" date="2021-01" db="UniProtKB">
        <authorList>
            <consortium name="EnsemblMetazoa"/>
        </authorList>
    </citation>
    <scope>IDENTIFICATION</scope>
</reference>
<dbReference type="KEGG" id="spu:754917"/>
<dbReference type="InterPro" id="IPR013520">
    <property type="entry name" value="Ribonucl_H"/>
</dbReference>
<dbReference type="Proteomes" id="UP000007110">
    <property type="component" value="Unassembled WGS sequence"/>
</dbReference>
<comment type="subcellular location">
    <subcellularLocation>
        <location evidence="3">Cytoplasm</location>
    </subcellularLocation>
    <subcellularLocation>
        <location evidence="4">Nucleus</location>
        <location evidence="4">Nucleolus</location>
    </subcellularLocation>
</comment>
<dbReference type="GO" id="GO:0000467">
    <property type="term" value="P:exonucleolytic trimming to generate mature 3'-end of 5.8S rRNA from tricistronic rRNA transcript (SSU-rRNA, 5.8S rRNA, LSU-rRNA)"/>
    <property type="evidence" value="ECO:0000318"/>
    <property type="project" value="GO_Central"/>
</dbReference>
<keyword evidence="20" id="KW-1133">Transmembrane helix</keyword>
<keyword evidence="23" id="KW-1185">Reference proteome</keyword>
<keyword evidence="13" id="KW-0460">Magnesium</keyword>
<dbReference type="SUPFAM" id="SSF53098">
    <property type="entry name" value="Ribonuclease H-like"/>
    <property type="match status" value="1"/>
</dbReference>
<keyword evidence="14" id="KW-0694">RNA-binding</keyword>
<dbReference type="GO" id="GO:0031047">
    <property type="term" value="P:regulatory ncRNA-mediated gene silencing"/>
    <property type="evidence" value="ECO:0007669"/>
    <property type="project" value="UniProtKB-KW"/>
</dbReference>
<evidence type="ECO:0000256" key="7">
    <source>
        <dbReference type="ARBA" id="ARBA00022552"/>
    </source>
</evidence>
<keyword evidence="16" id="KW-0539">Nucleus</keyword>
<keyword evidence="20" id="KW-0472">Membrane</keyword>
<evidence type="ECO:0000256" key="11">
    <source>
        <dbReference type="ARBA" id="ARBA00022801"/>
    </source>
</evidence>
<dbReference type="FunFam" id="1.10.720.30:FF:000015">
    <property type="entry name" value="3'-5' exoribonuclease 1"/>
    <property type="match status" value="1"/>
</dbReference>
<proteinExistence type="predicted"/>
<dbReference type="GO" id="GO:0046872">
    <property type="term" value="F:metal ion binding"/>
    <property type="evidence" value="ECO:0007669"/>
    <property type="project" value="UniProtKB-KW"/>
</dbReference>
<dbReference type="CTD" id="90459"/>
<dbReference type="InterPro" id="IPR047201">
    <property type="entry name" value="ERI-1_3'hExo-like"/>
</dbReference>
<accession>A0A7M7G117</accession>
<feature type="compositionally biased region" description="Polar residues" evidence="19">
    <location>
        <begin position="110"/>
        <end position="119"/>
    </location>
</feature>
<evidence type="ECO:0000256" key="17">
    <source>
        <dbReference type="ARBA" id="ARBA00070944"/>
    </source>
</evidence>
<dbReference type="GeneID" id="754917"/>
<dbReference type="InterPro" id="IPR012337">
    <property type="entry name" value="RNaseH-like_sf"/>
</dbReference>
<evidence type="ECO:0000256" key="2">
    <source>
        <dbReference type="ARBA" id="ARBA00001946"/>
    </source>
</evidence>